<organism evidence="6 7">
    <name type="scientific">Gigaspora rosea</name>
    <dbReference type="NCBI Taxonomy" id="44941"/>
    <lineage>
        <taxon>Eukaryota</taxon>
        <taxon>Fungi</taxon>
        <taxon>Fungi incertae sedis</taxon>
        <taxon>Mucoromycota</taxon>
        <taxon>Glomeromycotina</taxon>
        <taxon>Glomeromycetes</taxon>
        <taxon>Diversisporales</taxon>
        <taxon>Gigasporaceae</taxon>
        <taxon>Gigaspora</taxon>
    </lineage>
</organism>
<feature type="region of interest" description="Disordered" evidence="4">
    <location>
        <begin position="370"/>
        <end position="389"/>
    </location>
</feature>
<keyword evidence="3" id="KW-0507">mRNA processing</keyword>
<protein>
    <recommendedName>
        <fullName evidence="2 3">Pre-mRNA-processing protein 45</fullName>
    </recommendedName>
</protein>
<evidence type="ECO:0000313" key="6">
    <source>
        <dbReference type="EMBL" id="RIB30365.1"/>
    </source>
</evidence>
<dbReference type="AlphaFoldDB" id="A0A397W6M2"/>
<evidence type="ECO:0000256" key="4">
    <source>
        <dbReference type="SAM" id="MobiDB-lite"/>
    </source>
</evidence>
<evidence type="ECO:0000256" key="1">
    <source>
        <dbReference type="ARBA" id="ARBA00010197"/>
    </source>
</evidence>
<feature type="region of interest" description="Disordered" evidence="4">
    <location>
        <begin position="262"/>
        <end position="297"/>
    </location>
</feature>
<sequence>MATLAGRQLLNSEQQNQFERKFDKLIVTKQKELPLPYGKRVGWKPKSLDDFGDGGAFPEIPIAHKYSDRATKKPFFPQGPSGGALSLQVDAEGNIKYDAIARQGHTESRIVHSQFKDLVPVNQRSDIEQINLDRPNEDEVKETTEKAREALEKIYKAHRHHQHLYYILLPVRYQLRNNKNRSFLRVYPWKNAKGYTIPLDKRLAADGRGLQEHFFTADRHAREEVRQRALMRVKLAQKEKEWKERRLRMLAQKAREERAGISSTTLNAFESESDSESEEEKVREREDIRQERRKEREREYRLSRMGAEQRAKYLAREQNRDISEKIALGLAKPTLSKDSLYDSRLFNQSEGLSSGFKDDEEVYLIGWEGEPQPVSLSTGTSRGTVPGFR</sequence>
<dbReference type="OrthoDB" id="666364at2759"/>
<evidence type="ECO:0000313" key="7">
    <source>
        <dbReference type="Proteomes" id="UP000266673"/>
    </source>
</evidence>
<keyword evidence="3" id="KW-0508">mRNA splicing</keyword>
<dbReference type="Proteomes" id="UP000266673">
    <property type="component" value="Unassembled WGS sequence"/>
</dbReference>
<comment type="subcellular location">
    <subcellularLocation>
        <location evidence="3">Nucleus</location>
    </subcellularLocation>
</comment>
<comment type="subunit">
    <text evidence="3">Associated with the spliceosome.</text>
</comment>
<dbReference type="InterPro" id="IPR004015">
    <property type="entry name" value="SKI-int_prot_SKIP_SNW-dom"/>
</dbReference>
<accession>A0A397W6M2</accession>
<keyword evidence="7" id="KW-1185">Reference proteome</keyword>
<name>A0A397W6M2_9GLOM</name>
<gene>
    <name evidence="6" type="ORF">C2G38_2136396</name>
</gene>
<dbReference type="GO" id="GO:0000398">
    <property type="term" value="P:mRNA splicing, via spliceosome"/>
    <property type="evidence" value="ECO:0007669"/>
    <property type="project" value="InterPro"/>
</dbReference>
<evidence type="ECO:0000256" key="2">
    <source>
        <dbReference type="ARBA" id="ARBA00022160"/>
    </source>
</evidence>
<dbReference type="EMBL" id="QKWP01000014">
    <property type="protein sequence ID" value="RIB30365.1"/>
    <property type="molecule type" value="Genomic_DNA"/>
</dbReference>
<dbReference type="STRING" id="44941.A0A397W6M2"/>
<reference evidence="6 7" key="1">
    <citation type="submission" date="2018-06" db="EMBL/GenBank/DDBJ databases">
        <title>Comparative genomics reveals the genomic features of Rhizophagus irregularis, R. cerebriforme, R. diaphanum and Gigaspora rosea, and their symbiotic lifestyle signature.</title>
        <authorList>
            <person name="Morin E."/>
            <person name="San Clemente H."/>
            <person name="Chen E.C.H."/>
            <person name="De La Providencia I."/>
            <person name="Hainaut M."/>
            <person name="Kuo A."/>
            <person name="Kohler A."/>
            <person name="Murat C."/>
            <person name="Tang N."/>
            <person name="Roy S."/>
            <person name="Loubradou J."/>
            <person name="Henrissat B."/>
            <person name="Grigoriev I.V."/>
            <person name="Corradi N."/>
            <person name="Roux C."/>
            <person name="Martin F.M."/>
        </authorList>
    </citation>
    <scope>NUCLEOTIDE SEQUENCE [LARGE SCALE GENOMIC DNA]</scope>
    <source>
        <strain evidence="6 7">DAOM 194757</strain>
    </source>
</reference>
<dbReference type="Pfam" id="PF02731">
    <property type="entry name" value="SKIP_SNW"/>
    <property type="match status" value="1"/>
</dbReference>
<feature type="compositionally biased region" description="Basic and acidic residues" evidence="4">
    <location>
        <begin position="280"/>
        <end position="297"/>
    </location>
</feature>
<keyword evidence="3" id="KW-0539">Nucleus</keyword>
<feature type="compositionally biased region" description="Polar residues" evidence="4">
    <location>
        <begin position="374"/>
        <end position="383"/>
    </location>
</feature>
<comment type="similarity">
    <text evidence="1 3">Belongs to the SNW family.</text>
</comment>
<comment type="function">
    <text evidence="3">Involved in pre-mRNA splicing.</text>
</comment>
<dbReference type="InterPro" id="IPR017862">
    <property type="entry name" value="SKI-int_prot_SKIP"/>
</dbReference>
<dbReference type="PANTHER" id="PTHR12096">
    <property type="entry name" value="NUCLEAR PROTEIN SKIP-RELATED"/>
    <property type="match status" value="1"/>
</dbReference>
<dbReference type="GO" id="GO:0005681">
    <property type="term" value="C:spliceosomal complex"/>
    <property type="evidence" value="ECO:0007669"/>
    <property type="project" value="UniProtKB-UniRule"/>
</dbReference>
<evidence type="ECO:0000256" key="3">
    <source>
        <dbReference type="RuleBase" id="RU367140"/>
    </source>
</evidence>
<feature type="domain" description="SKI-interacting protein SKIP SNW" evidence="5">
    <location>
        <begin position="189"/>
        <end position="258"/>
    </location>
</feature>
<comment type="caution">
    <text evidence="6">The sequence shown here is derived from an EMBL/GenBank/DDBJ whole genome shotgun (WGS) entry which is preliminary data.</text>
</comment>
<evidence type="ECO:0000259" key="5">
    <source>
        <dbReference type="Pfam" id="PF02731"/>
    </source>
</evidence>
<keyword evidence="3" id="KW-0747">Spliceosome</keyword>
<proteinExistence type="inferred from homology"/>